<sequence>MLQQTKAKGLSETDIAPDIFQFVKHKNVYLPA</sequence>
<accession>A0A069B184</accession>
<reference evidence="1" key="1">
    <citation type="submission" date="2014-07" db="EMBL/GenBank/DDBJ databases">
        <authorList>
            <person name="Monot Marc"/>
        </authorList>
    </citation>
    <scope>NUCLEOTIDE SEQUENCE</scope>
    <source>
        <strain evidence="1">7032989</strain>
    </source>
</reference>
<name>A0A069B184_CLODI</name>
<proteinExistence type="predicted"/>
<dbReference type="AlphaFoldDB" id="A0A069B184"/>
<organism evidence="1">
    <name type="scientific">Clostridioides difficile</name>
    <name type="common">Peptoclostridium difficile</name>
    <dbReference type="NCBI Taxonomy" id="1496"/>
    <lineage>
        <taxon>Bacteria</taxon>
        <taxon>Bacillati</taxon>
        <taxon>Bacillota</taxon>
        <taxon>Clostridia</taxon>
        <taxon>Peptostreptococcales</taxon>
        <taxon>Peptostreptococcaceae</taxon>
        <taxon>Clostridioides</taxon>
    </lineage>
</organism>
<evidence type="ECO:0000313" key="1">
    <source>
        <dbReference type="EMBL" id="CDT70608.1"/>
    </source>
</evidence>
<protein>
    <submittedName>
        <fullName evidence="1">Uncharacterized protein</fullName>
    </submittedName>
</protein>
<gene>
    <name evidence="1" type="ORF">BN1095_6490002</name>
</gene>
<dbReference type="EMBL" id="LK933348">
    <property type="protein sequence ID" value="CDT70608.1"/>
    <property type="molecule type" value="Genomic_DNA"/>
</dbReference>